<evidence type="ECO:0000256" key="4">
    <source>
        <dbReference type="ARBA" id="ARBA00022670"/>
    </source>
</evidence>
<name>A0A0G1WXY0_9BACT</name>
<dbReference type="Pfam" id="PF02163">
    <property type="entry name" value="Peptidase_M50"/>
    <property type="match status" value="1"/>
</dbReference>
<keyword evidence="10 11" id="KW-0472">Membrane</keyword>
<evidence type="ECO:0000256" key="6">
    <source>
        <dbReference type="ARBA" id="ARBA00022801"/>
    </source>
</evidence>
<organism evidence="13 14">
    <name type="scientific">Candidatus Beckwithbacteria bacterium GW2011_GWC2_47_9</name>
    <dbReference type="NCBI Taxonomy" id="1618373"/>
    <lineage>
        <taxon>Bacteria</taxon>
        <taxon>Candidatus Beckwithiibacteriota</taxon>
    </lineage>
</organism>
<evidence type="ECO:0000256" key="2">
    <source>
        <dbReference type="ARBA" id="ARBA00004141"/>
    </source>
</evidence>
<comment type="similarity">
    <text evidence="3">Belongs to the peptidase M50B family.</text>
</comment>
<feature type="transmembrane region" description="Helical" evidence="11">
    <location>
        <begin position="94"/>
        <end position="114"/>
    </location>
</feature>
<keyword evidence="4" id="KW-0645">Protease</keyword>
<protein>
    <recommendedName>
        <fullName evidence="12">Peptidase M50 domain-containing protein</fullName>
    </recommendedName>
</protein>
<evidence type="ECO:0000256" key="8">
    <source>
        <dbReference type="ARBA" id="ARBA00022989"/>
    </source>
</evidence>
<feature type="domain" description="Peptidase M50" evidence="12">
    <location>
        <begin position="44"/>
        <end position="155"/>
    </location>
</feature>
<dbReference type="AlphaFoldDB" id="A0A0G1WXY0"/>
<dbReference type="PANTHER" id="PTHR42837">
    <property type="entry name" value="REGULATOR OF SIGMA-E PROTEASE RSEP"/>
    <property type="match status" value="1"/>
</dbReference>
<evidence type="ECO:0000256" key="10">
    <source>
        <dbReference type="ARBA" id="ARBA00023136"/>
    </source>
</evidence>
<evidence type="ECO:0000256" key="9">
    <source>
        <dbReference type="ARBA" id="ARBA00023049"/>
    </source>
</evidence>
<dbReference type="GO" id="GO:0006508">
    <property type="term" value="P:proteolysis"/>
    <property type="evidence" value="ECO:0007669"/>
    <property type="project" value="UniProtKB-KW"/>
</dbReference>
<evidence type="ECO:0000259" key="12">
    <source>
        <dbReference type="Pfam" id="PF02163"/>
    </source>
</evidence>
<dbReference type="GO" id="GO:0016020">
    <property type="term" value="C:membrane"/>
    <property type="evidence" value="ECO:0007669"/>
    <property type="project" value="UniProtKB-SubCell"/>
</dbReference>
<evidence type="ECO:0000256" key="1">
    <source>
        <dbReference type="ARBA" id="ARBA00001947"/>
    </source>
</evidence>
<dbReference type="PANTHER" id="PTHR42837:SF2">
    <property type="entry name" value="MEMBRANE METALLOPROTEASE ARASP2, CHLOROPLASTIC-RELATED"/>
    <property type="match status" value="1"/>
</dbReference>
<keyword evidence="8 11" id="KW-1133">Transmembrane helix</keyword>
<evidence type="ECO:0000313" key="13">
    <source>
        <dbReference type="EMBL" id="KKU87085.1"/>
    </source>
</evidence>
<keyword evidence="7" id="KW-0862">Zinc</keyword>
<reference evidence="13 14" key="1">
    <citation type="journal article" date="2015" name="Nature">
        <title>rRNA introns, odd ribosomes, and small enigmatic genomes across a large radiation of phyla.</title>
        <authorList>
            <person name="Brown C.T."/>
            <person name="Hug L.A."/>
            <person name="Thomas B.C."/>
            <person name="Sharon I."/>
            <person name="Castelle C.J."/>
            <person name="Singh A."/>
            <person name="Wilkins M.J."/>
            <person name="Williams K.H."/>
            <person name="Banfield J.F."/>
        </authorList>
    </citation>
    <scope>NUCLEOTIDE SEQUENCE [LARGE SCALE GENOMIC DNA]</scope>
</reference>
<dbReference type="EMBL" id="LCOZ01000030">
    <property type="protein sequence ID" value="KKU87085.1"/>
    <property type="molecule type" value="Genomic_DNA"/>
</dbReference>
<dbReference type="Proteomes" id="UP000034772">
    <property type="component" value="Unassembled WGS sequence"/>
</dbReference>
<gene>
    <name evidence="13" type="ORF">UY17_C0030G0008</name>
</gene>
<proteinExistence type="inferred from homology"/>
<evidence type="ECO:0000313" key="14">
    <source>
        <dbReference type="Proteomes" id="UP000034772"/>
    </source>
</evidence>
<sequence length="171" mass="18451">VISLQVGDRPLEATPRLAEDTPEGQGALGVGITNVDFVFYPVWQRPARGVIYGTKEAWAWGKEILSSLAKINTQAVAGPVGIYQVSKSAGEQGFLAVLQFTGILSINLAILNLLPLPALDGGRLVFVIIEAVSRRRVKPRFEQAVHLIGMALLIGLMVLVTVNDIRRLVAL</sequence>
<keyword evidence="5 11" id="KW-0812">Transmembrane</keyword>
<evidence type="ECO:0000256" key="5">
    <source>
        <dbReference type="ARBA" id="ARBA00022692"/>
    </source>
</evidence>
<feature type="transmembrane region" description="Helical" evidence="11">
    <location>
        <begin position="144"/>
        <end position="162"/>
    </location>
</feature>
<evidence type="ECO:0000256" key="7">
    <source>
        <dbReference type="ARBA" id="ARBA00022833"/>
    </source>
</evidence>
<dbReference type="GO" id="GO:0004222">
    <property type="term" value="F:metalloendopeptidase activity"/>
    <property type="evidence" value="ECO:0007669"/>
    <property type="project" value="InterPro"/>
</dbReference>
<evidence type="ECO:0000256" key="11">
    <source>
        <dbReference type="SAM" id="Phobius"/>
    </source>
</evidence>
<comment type="cofactor">
    <cofactor evidence="1">
        <name>Zn(2+)</name>
        <dbReference type="ChEBI" id="CHEBI:29105"/>
    </cofactor>
</comment>
<feature type="non-terminal residue" evidence="13">
    <location>
        <position position="1"/>
    </location>
</feature>
<evidence type="ECO:0000256" key="3">
    <source>
        <dbReference type="ARBA" id="ARBA00007931"/>
    </source>
</evidence>
<dbReference type="InterPro" id="IPR004387">
    <property type="entry name" value="Pept_M50_Zn"/>
</dbReference>
<keyword evidence="9" id="KW-0482">Metalloprotease</keyword>
<comment type="subcellular location">
    <subcellularLocation>
        <location evidence="2">Membrane</location>
        <topology evidence="2">Multi-pass membrane protein</topology>
    </subcellularLocation>
</comment>
<accession>A0A0G1WXY0</accession>
<keyword evidence="6" id="KW-0378">Hydrolase</keyword>
<dbReference type="InterPro" id="IPR008915">
    <property type="entry name" value="Peptidase_M50"/>
</dbReference>
<dbReference type="CDD" id="cd06163">
    <property type="entry name" value="S2P-M50_PDZ_RseP-like"/>
    <property type="match status" value="1"/>
</dbReference>
<comment type="caution">
    <text evidence="13">The sequence shown here is derived from an EMBL/GenBank/DDBJ whole genome shotgun (WGS) entry which is preliminary data.</text>
</comment>